<evidence type="ECO:0000259" key="8">
    <source>
        <dbReference type="Pfam" id="PF01379"/>
    </source>
</evidence>
<evidence type="ECO:0000256" key="3">
    <source>
        <dbReference type="ARBA" id="ARBA00012655"/>
    </source>
</evidence>
<keyword evidence="11" id="KW-1185">Reference proteome</keyword>
<dbReference type="PANTHER" id="PTHR11557">
    <property type="entry name" value="PORPHOBILINOGEN DEAMINASE"/>
    <property type="match status" value="1"/>
</dbReference>
<feature type="domain" description="Porphobilinogen deaminase C-terminal" evidence="9">
    <location>
        <begin position="234"/>
        <end position="302"/>
    </location>
</feature>
<reference evidence="10" key="1">
    <citation type="submission" date="2024-05" db="EMBL/GenBank/DDBJ databases">
        <title>30 novel species of actinomycetes from the DSMZ collection.</title>
        <authorList>
            <person name="Nouioui I."/>
        </authorList>
    </citation>
    <scope>NUCLEOTIDE SEQUENCE</scope>
    <source>
        <strain evidence="10">DSM 40473</strain>
    </source>
</reference>
<dbReference type="PIRSF" id="PIRSF001438">
    <property type="entry name" value="4pyrrol_synth_OHMeBilane_synth"/>
    <property type="match status" value="1"/>
</dbReference>
<dbReference type="InterPro" id="IPR036803">
    <property type="entry name" value="Porphobilinogen_deaminase_C_sf"/>
</dbReference>
<evidence type="ECO:0000313" key="10">
    <source>
        <dbReference type="EMBL" id="MDT0453134.1"/>
    </source>
</evidence>
<dbReference type="SUPFAM" id="SSF53850">
    <property type="entry name" value="Periplasmic binding protein-like II"/>
    <property type="match status" value="1"/>
</dbReference>
<dbReference type="RefSeq" id="WP_311614739.1">
    <property type="nucleotide sequence ID" value="NZ_JAVRFI010000027.1"/>
</dbReference>
<comment type="catalytic activity">
    <reaction evidence="6">
        <text>4 porphobilinogen + H2O = hydroxymethylbilane + 4 NH4(+)</text>
        <dbReference type="Rhea" id="RHEA:13185"/>
        <dbReference type="ChEBI" id="CHEBI:15377"/>
        <dbReference type="ChEBI" id="CHEBI:28938"/>
        <dbReference type="ChEBI" id="CHEBI:57845"/>
        <dbReference type="ChEBI" id="CHEBI:58126"/>
        <dbReference type="EC" id="2.5.1.61"/>
    </reaction>
</comment>
<protein>
    <recommendedName>
        <fullName evidence="3 7">Hydroxymethylbilane synthase</fullName>
        <ecNumber evidence="3 7">2.5.1.61</ecNumber>
    </recommendedName>
</protein>
<dbReference type="Gene3D" id="3.40.190.10">
    <property type="entry name" value="Periplasmic binding protein-like II"/>
    <property type="match status" value="2"/>
</dbReference>
<evidence type="ECO:0000259" key="9">
    <source>
        <dbReference type="Pfam" id="PF03900"/>
    </source>
</evidence>
<proteinExistence type="inferred from homology"/>
<gene>
    <name evidence="10" type="primary">hemC</name>
    <name evidence="10" type="ORF">RM609_29230</name>
</gene>
<evidence type="ECO:0000256" key="2">
    <source>
        <dbReference type="ARBA" id="ARBA00005638"/>
    </source>
</evidence>
<name>A0ABU2SYY2_9ACTN</name>
<comment type="function">
    <text evidence="1">Tetrapolymerization of the monopyrrole PBG into the hydroxymethylbilane pre-uroporphyrinogen in several discrete steps.</text>
</comment>
<organism evidence="10 11">
    <name type="scientific">Streptomyces hesseae</name>
    <dbReference type="NCBI Taxonomy" id="3075519"/>
    <lineage>
        <taxon>Bacteria</taxon>
        <taxon>Bacillati</taxon>
        <taxon>Actinomycetota</taxon>
        <taxon>Actinomycetes</taxon>
        <taxon>Kitasatosporales</taxon>
        <taxon>Streptomycetaceae</taxon>
        <taxon>Streptomyces</taxon>
    </lineage>
</organism>
<evidence type="ECO:0000256" key="4">
    <source>
        <dbReference type="ARBA" id="ARBA00022679"/>
    </source>
</evidence>
<sequence>MKTTPDVRVGSRNSPMARWQTDWCVELLSKARPDTRFEITTMASHGDRYQGPLSRIGGKGAFVKALDRALLDGEVDVTVSCVKDLPSPHDRQPGVSIGAVLERGDVRDALVLPAGRPPLPLAELPRGARVGTSAPRRIAQLRQRHPYLEPVLVRGNADTRIARLDDGSRGLDALLVAYAGLHRLGQAHRATEILDPVLWLPASGAGMVVAEYRTGDTAIRDLLTAITHPATATALAAERATLATLHGNCTTAASVHATLTSTTITVDAAVFAPDGHTAVRTHTSGPLQQPEEVGRRAGEQLLRDGAAALLHALPHTP</sequence>
<keyword evidence="4 10" id="KW-0808">Transferase</keyword>
<dbReference type="PRINTS" id="PR00151">
    <property type="entry name" value="PORPHBDMNASE"/>
</dbReference>
<dbReference type="InterPro" id="IPR022417">
    <property type="entry name" value="Porphobilin_deaminase_N"/>
</dbReference>
<dbReference type="EC" id="2.5.1.61" evidence="3 7"/>
<evidence type="ECO:0000256" key="6">
    <source>
        <dbReference type="ARBA" id="ARBA00048169"/>
    </source>
</evidence>
<evidence type="ECO:0000313" key="11">
    <source>
        <dbReference type="Proteomes" id="UP001180531"/>
    </source>
</evidence>
<evidence type="ECO:0000256" key="5">
    <source>
        <dbReference type="ARBA" id="ARBA00023244"/>
    </source>
</evidence>
<dbReference type="InterPro" id="IPR000860">
    <property type="entry name" value="HemC"/>
</dbReference>
<dbReference type="InterPro" id="IPR022418">
    <property type="entry name" value="Porphobilinogen_deaminase_C"/>
</dbReference>
<dbReference type="NCBIfam" id="TIGR00212">
    <property type="entry name" value="hemC"/>
    <property type="match status" value="1"/>
</dbReference>
<keyword evidence="5" id="KW-0627">Porphyrin biosynthesis</keyword>
<comment type="caution">
    <text evidence="10">The sequence shown here is derived from an EMBL/GenBank/DDBJ whole genome shotgun (WGS) entry which is preliminary data.</text>
</comment>
<feature type="domain" description="Porphobilinogen deaminase N-terminal" evidence="8">
    <location>
        <begin position="7"/>
        <end position="220"/>
    </location>
</feature>
<dbReference type="Proteomes" id="UP001180531">
    <property type="component" value="Unassembled WGS sequence"/>
</dbReference>
<dbReference type="GO" id="GO:0004418">
    <property type="term" value="F:hydroxymethylbilane synthase activity"/>
    <property type="evidence" value="ECO:0007669"/>
    <property type="project" value="UniProtKB-EC"/>
</dbReference>
<accession>A0ABU2SYY2</accession>
<evidence type="ECO:0000256" key="7">
    <source>
        <dbReference type="NCBIfam" id="TIGR00212"/>
    </source>
</evidence>
<dbReference type="EMBL" id="JAVRFI010000027">
    <property type="protein sequence ID" value="MDT0453134.1"/>
    <property type="molecule type" value="Genomic_DNA"/>
</dbReference>
<dbReference type="SUPFAM" id="SSF54782">
    <property type="entry name" value="Porphobilinogen deaminase (hydroxymethylbilane synthase), C-terminal domain"/>
    <property type="match status" value="1"/>
</dbReference>
<dbReference type="Gene3D" id="3.30.160.40">
    <property type="entry name" value="Porphobilinogen deaminase, C-terminal domain"/>
    <property type="match status" value="1"/>
</dbReference>
<comment type="similarity">
    <text evidence="2">Belongs to the HMBS family.</text>
</comment>
<evidence type="ECO:0000256" key="1">
    <source>
        <dbReference type="ARBA" id="ARBA00002869"/>
    </source>
</evidence>
<dbReference type="PANTHER" id="PTHR11557:SF0">
    <property type="entry name" value="PORPHOBILINOGEN DEAMINASE"/>
    <property type="match status" value="1"/>
</dbReference>
<dbReference type="Pfam" id="PF03900">
    <property type="entry name" value="Porphobil_deamC"/>
    <property type="match status" value="1"/>
</dbReference>
<dbReference type="Pfam" id="PF01379">
    <property type="entry name" value="Porphobil_deam"/>
    <property type="match status" value="1"/>
</dbReference>